<dbReference type="Gene3D" id="3.40.630.30">
    <property type="match status" value="1"/>
</dbReference>
<accession>A0A382AZT5</accession>
<reference evidence="1" key="1">
    <citation type="submission" date="2018-05" db="EMBL/GenBank/DDBJ databases">
        <authorList>
            <person name="Lanie J.A."/>
            <person name="Ng W.-L."/>
            <person name="Kazmierczak K.M."/>
            <person name="Andrzejewski T.M."/>
            <person name="Davidsen T.M."/>
            <person name="Wayne K.J."/>
            <person name="Tettelin H."/>
            <person name="Glass J.I."/>
            <person name="Rusch D."/>
            <person name="Podicherti R."/>
            <person name="Tsui H.-C.T."/>
            <person name="Winkler M.E."/>
        </authorList>
    </citation>
    <scope>NUCLEOTIDE SEQUENCE</scope>
</reference>
<organism evidence="1">
    <name type="scientific">marine metagenome</name>
    <dbReference type="NCBI Taxonomy" id="408172"/>
    <lineage>
        <taxon>unclassified sequences</taxon>
        <taxon>metagenomes</taxon>
        <taxon>ecological metagenomes</taxon>
    </lineage>
</organism>
<dbReference type="EMBL" id="UINC01027582">
    <property type="protein sequence ID" value="SVB07070.1"/>
    <property type="molecule type" value="Genomic_DNA"/>
</dbReference>
<evidence type="ECO:0008006" key="2">
    <source>
        <dbReference type="Google" id="ProtNLM"/>
    </source>
</evidence>
<sequence>MITFEKFVKSDKKSLLEVMKSISDEVSAQDKTLADQKNWDWRYEELPTGKSHVYLAKENNSIIGYYHIPTYEVFVQNKKMTIGNIQAVAVSKSHRNQNVFQKLAKFANHDIDQHVDLIYTFPNHRSINTFIKYNDFHVVTALPLHLRPISVRAFFEKKINSKFLGSIFGGLLEIYSRFKLKRLDQFDLIEEVDGFDTEIETLFLKFGLRHEIRLLRNKTYLEWRFNNSVKGKYKILGLRSNSELVAIAVVKIEYILSERCLVIMDLAYDQVDSAKKLLSNIDSLYVDEKIAFIVKSSISVDKKIEENVGFVKVPSRFNPRKLYLLARWTNEKKSSDLLKAAIWQVTYSDWDVF</sequence>
<dbReference type="Pfam" id="PF13527">
    <property type="entry name" value="Acetyltransf_9"/>
    <property type="match status" value="1"/>
</dbReference>
<dbReference type="InterPro" id="IPR016181">
    <property type="entry name" value="Acyl_CoA_acyltransferase"/>
</dbReference>
<dbReference type="SUPFAM" id="SSF55729">
    <property type="entry name" value="Acyl-CoA N-acyltransferases (Nat)"/>
    <property type="match status" value="1"/>
</dbReference>
<name>A0A382AZT5_9ZZZZ</name>
<gene>
    <name evidence="1" type="ORF">METZ01_LOCUS159924</name>
</gene>
<dbReference type="AlphaFoldDB" id="A0A382AZT5"/>
<protein>
    <recommendedName>
        <fullName evidence="2">N-acetyltransferase domain-containing protein</fullName>
    </recommendedName>
</protein>
<evidence type="ECO:0000313" key="1">
    <source>
        <dbReference type="EMBL" id="SVB07070.1"/>
    </source>
</evidence>
<proteinExistence type="predicted"/>